<evidence type="ECO:0000313" key="2">
    <source>
        <dbReference type="Proteomes" id="UP000643525"/>
    </source>
</evidence>
<gene>
    <name evidence="1" type="ORF">H4W27_001408</name>
</gene>
<dbReference type="RefSeq" id="WP_192595324.1">
    <property type="nucleotide sequence ID" value="NZ_BAAALJ010000024.1"/>
</dbReference>
<organism evidence="1 2">
    <name type="scientific">Nesterenkonia lutea</name>
    <dbReference type="NCBI Taxonomy" id="272919"/>
    <lineage>
        <taxon>Bacteria</taxon>
        <taxon>Bacillati</taxon>
        <taxon>Actinomycetota</taxon>
        <taxon>Actinomycetes</taxon>
        <taxon>Micrococcales</taxon>
        <taxon>Micrococcaceae</taxon>
        <taxon>Nesterenkonia</taxon>
    </lineage>
</organism>
<sequence length="316" mass="35489">MSVGYDESLNDLDVGSPTPITLAVGWTVGKNTKIRQVLLGNDVSAEFRRIAKNTLEDLKEREPAEWTPDADLSPETFLILDADEVGEAPRLTSDHDGKRFLDALSQAERLEAINPKHLPTGDVSFYALVFGAPDDRTVFIRRSNPRRGLKRGRIYSVLSDTLQTLEEPIFAFDEWFDLVLHRDKVMVLSQTVFAAFFRDQETLAKKIPEWIGQLAEHVPLASSSRDCLTERVSKDSRLKARLEAIVRREHLASVTTETLRTAMEDNELDPSTLLDEDGNLTLTTEDVPQVLYLLNEDLFTGSLTSTGFRADKKAAR</sequence>
<protein>
    <recommendedName>
        <fullName evidence="3">DUF4868 domain-containing protein</fullName>
    </recommendedName>
</protein>
<proteinExistence type="predicted"/>
<dbReference type="Proteomes" id="UP000643525">
    <property type="component" value="Unassembled WGS sequence"/>
</dbReference>
<evidence type="ECO:0000313" key="1">
    <source>
        <dbReference type="EMBL" id="MBE1524290.1"/>
    </source>
</evidence>
<name>A0ABR9JEE2_9MICC</name>
<dbReference type="EMBL" id="JADBED010000001">
    <property type="protein sequence ID" value="MBE1524290.1"/>
    <property type="molecule type" value="Genomic_DNA"/>
</dbReference>
<accession>A0ABR9JEE2</accession>
<reference evidence="1 2" key="1">
    <citation type="submission" date="2020-10" db="EMBL/GenBank/DDBJ databases">
        <title>Sequencing the genomes of 1000 actinobacteria strains.</title>
        <authorList>
            <person name="Klenk H.-P."/>
        </authorList>
    </citation>
    <scope>NUCLEOTIDE SEQUENCE [LARGE SCALE GENOMIC DNA]</scope>
    <source>
        <strain evidence="1 2">DSM 15666</strain>
    </source>
</reference>
<evidence type="ECO:0008006" key="3">
    <source>
        <dbReference type="Google" id="ProtNLM"/>
    </source>
</evidence>
<keyword evidence="2" id="KW-1185">Reference proteome</keyword>
<comment type="caution">
    <text evidence="1">The sequence shown here is derived from an EMBL/GenBank/DDBJ whole genome shotgun (WGS) entry which is preliminary data.</text>
</comment>